<evidence type="ECO:0000256" key="1">
    <source>
        <dbReference type="ARBA" id="ARBA00007068"/>
    </source>
</evidence>
<keyword evidence="2" id="KW-0378">Hydrolase</keyword>
<keyword evidence="2" id="KW-0645">Protease</keyword>
<name>A0A1X7MP09_9HYPH</name>
<dbReference type="InterPro" id="IPR005321">
    <property type="entry name" value="Peptidase_S58_DmpA"/>
</dbReference>
<dbReference type="RefSeq" id="WP_085462489.1">
    <property type="nucleotide sequence ID" value="NZ_FXBL01000002.1"/>
</dbReference>
<dbReference type="Pfam" id="PF03576">
    <property type="entry name" value="Peptidase_S58"/>
    <property type="match status" value="1"/>
</dbReference>
<dbReference type="Gene3D" id="3.60.70.12">
    <property type="entry name" value="L-amino peptidase D-ALA esterase/amidase"/>
    <property type="match status" value="1"/>
</dbReference>
<protein>
    <submittedName>
        <fullName evidence="2">L-aminopeptidase/D-esterase</fullName>
    </submittedName>
</protein>
<dbReference type="OrthoDB" id="9808347at2"/>
<sequence length="435" mass="46512">MTDQADLTIRTGPTGPVLEFDFPSMYIGTAEYPDGPTGATVFWFPNKAVGTVDVRGGAPGSYNLDWLRQGHDFPNLDAITISGGSWYGLGTAAGVAAALKDNAHRSGHWNNLATVAGAIIYDYGLRRLTPYHPDDRLGRAALSAARPGVFPLGAQGAGRNTMQGAYFGLWLHSGQGGAFAQVGETKIATFSVVNSVGVVVDRSGAVVAGAQLLPENAKHIDKLLAQIPNELYSDRNSIMGRRRRVGNPANTTISAVVTNQKLTYAELNRLAVQVHTSMGRMIQPLGTVNDGDILFAVSTAEIENPGLHPTDLAVVASETMWSAVLNSIPHIDPYSTTETTIFEPAELSQTFKFGTEGLVEVRQTGNNLTLRSIGECSIFGIEPGETLVSAGREANSFLFASEILQRIAFKRDSDGKVMLVLNPGNWQQIGKILKA</sequence>
<organism evidence="2 3">
    <name type="scientific">Mesorhizobium australicum</name>
    <dbReference type="NCBI Taxonomy" id="536018"/>
    <lineage>
        <taxon>Bacteria</taxon>
        <taxon>Pseudomonadati</taxon>
        <taxon>Pseudomonadota</taxon>
        <taxon>Alphaproteobacteria</taxon>
        <taxon>Hyphomicrobiales</taxon>
        <taxon>Phyllobacteriaceae</taxon>
        <taxon>Mesorhizobium</taxon>
    </lineage>
</organism>
<proteinExistence type="inferred from homology"/>
<dbReference type="SUPFAM" id="SSF56266">
    <property type="entry name" value="DmpA/ArgJ-like"/>
    <property type="match status" value="1"/>
</dbReference>
<keyword evidence="2" id="KW-0031">Aminopeptidase</keyword>
<dbReference type="InterPro" id="IPR016117">
    <property type="entry name" value="ArgJ-like_dom_sf"/>
</dbReference>
<dbReference type="EMBL" id="FXBL01000002">
    <property type="protein sequence ID" value="SMH26354.1"/>
    <property type="molecule type" value="Genomic_DNA"/>
</dbReference>
<dbReference type="PANTHER" id="PTHR36512:SF3">
    <property type="entry name" value="BLR5678 PROTEIN"/>
    <property type="match status" value="1"/>
</dbReference>
<dbReference type="Proteomes" id="UP000193083">
    <property type="component" value="Unassembled WGS sequence"/>
</dbReference>
<reference evidence="3" key="1">
    <citation type="submission" date="2017-04" db="EMBL/GenBank/DDBJ databases">
        <authorList>
            <person name="Varghese N."/>
            <person name="Submissions S."/>
        </authorList>
    </citation>
    <scope>NUCLEOTIDE SEQUENCE [LARGE SCALE GENOMIC DNA]</scope>
    <source>
        <strain evidence="3">B5P</strain>
    </source>
</reference>
<evidence type="ECO:0000313" key="3">
    <source>
        <dbReference type="Proteomes" id="UP000193083"/>
    </source>
</evidence>
<evidence type="ECO:0000313" key="2">
    <source>
        <dbReference type="EMBL" id="SMH26354.1"/>
    </source>
</evidence>
<accession>A0A1X7MP09</accession>
<comment type="similarity">
    <text evidence="1">Belongs to the peptidase S58 family.</text>
</comment>
<dbReference type="GO" id="GO:0004177">
    <property type="term" value="F:aminopeptidase activity"/>
    <property type="evidence" value="ECO:0007669"/>
    <property type="project" value="UniProtKB-KW"/>
</dbReference>
<keyword evidence="3" id="KW-1185">Reference proteome</keyword>
<gene>
    <name evidence="2" type="ORF">SAMN02982922_0184</name>
</gene>
<dbReference type="AlphaFoldDB" id="A0A1X7MP09"/>
<dbReference type="PANTHER" id="PTHR36512">
    <property type="entry name" value="D-AMINOPEPTIDASE"/>
    <property type="match status" value="1"/>
</dbReference>